<reference evidence="14 15" key="1">
    <citation type="submission" date="2019-01" db="EMBL/GenBank/DDBJ databases">
        <title>Egibacter rhizosphaerae EGI 80759T.</title>
        <authorList>
            <person name="Chen D.-D."/>
            <person name="Tian Y."/>
            <person name="Jiao J.-Y."/>
            <person name="Zhang X.-T."/>
            <person name="Zhang Y.-G."/>
            <person name="Zhang Y."/>
            <person name="Xiao M."/>
            <person name="Shu W.-S."/>
            <person name="Li W.-J."/>
        </authorList>
    </citation>
    <scope>NUCLEOTIDE SEQUENCE [LARGE SCALE GENOMIC DNA]</scope>
    <source>
        <strain evidence="14 15">EGI 80759</strain>
    </source>
</reference>
<dbReference type="InterPro" id="IPR044561">
    <property type="entry name" value="ACT_ThrD-II-like"/>
</dbReference>
<dbReference type="AlphaFoldDB" id="A0A411YLP6"/>
<evidence type="ECO:0000256" key="3">
    <source>
        <dbReference type="ARBA" id="ARBA00004958"/>
    </source>
</evidence>
<dbReference type="GO" id="GO:0006565">
    <property type="term" value="P:L-serine catabolic process"/>
    <property type="evidence" value="ECO:0007669"/>
    <property type="project" value="TreeGrafter"/>
</dbReference>
<dbReference type="NCBIfam" id="TIGR01127">
    <property type="entry name" value="ilvA_1Cterm"/>
    <property type="match status" value="1"/>
</dbReference>
<dbReference type="InterPro" id="IPR001926">
    <property type="entry name" value="TrpB-like_PALP"/>
</dbReference>
<organism evidence="14 15">
    <name type="scientific">Egibacter rhizosphaerae</name>
    <dbReference type="NCBI Taxonomy" id="1670831"/>
    <lineage>
        <taxon>Bacteria</taxon>
        <taxon>Bacillati</taxon>
        <taxon>Actinomycetota</taxon>
        <taxon>Nitriliruptoria</taxon>
        <taxon>Egibacterales</taxon>
        <taxon>Egibacteraceae</taxon>
        <taxon>Egibacter</taxon>
    </lineage>
</organism>
<dbReference type="OrthoDB" id="9811476at2"/>
<dbReference type="GO" id="GO:0003941">
    <property type="term" value="F:L-serine ammonia-lyase activity"/>
    <property type="evidence" value="ECO:0007669"/>
    <property type="project" value="TreeGrafter"/>
</dbReference>
<evidence type="ECO:0000256" key="6">
    <source>
        <dbReference type="ARBA" id="ARBA00012096"/>
    </source>
</evidence>
<dbReference type="PROSITE" id="PS00165">
    <property type="entry name" value="DEHYDRATASE_SER_THR"/>
    <property type="match status" value="1"/>
</dbReference>
<dbReference type="GO" id="GO:0004794">
    <property type="term" value="F:threonine deaminase activity"/>
    <property type="evidence" value="ECO:0007669"/>
    <property type="project" value="UniProtKB-EC"/>
</dbReference>
<dbReference type="FunFam" id="3.40.50.1100:FF:000007">
    <property type="entry name" value="L-threonine dehydratase catabolic TdcB"/>
    <property type="match status" value="1"/>
</dbReference>
<comment type="cofactor">
    <cofactor evidence="2">
        <name>pyridoxal 5'-phosphate</name>
        <dbReference type="ChEBI" id="CHEBI:597326"/>
    </cofactor>
</comment>
<dbReference type="InterPro" id="IPR036052">
    <property type="entry name" value="TrpB-like_PALP_sf"/>
</dbReference>
<keyword evidence="15" id="KW-1185">Reference proteome</keyword>
<dbReference type="GO" id="GO:0030170">
    <property type="term" value="F:pyridoxal phosphate binding"/>
    <property type="evidence" value="ECO:0007669"/>
    <property type="project" value="InterPro"/>
</dbReference>
<comment type="subunit">
    <text evidence="5">In the native structure, TdcB is in a dimeric form, whereas in the TdcB-AMP complex, it exists in a tetrameric form (dimer of dimers).</text>
</comment>
<evidence type="ECO:0000259" key="13">
    <source>
        <dbReference type="Pfam" id="PF00291"/>
    </source>
</evidence>
<evidence type="ECO:0000256" key="5">
    <source>
        <dbReference type="ARBA" id="ARBA00011447"/>
    </source>
</evidence>
<dbReference type="InterPro" id="IPR005789">
    <property type="entry name" value="Thr_deHydtase_catblc"/>
</dbReference>
<evidence type="ECO:0000256" key="9">
    <source>
        <dbReference type="ARBA" id="ARBA00022898"/>
    </source>
</evidence>
<dbReference type="CDD" id="cd01562">
    <property type="entry name" value="Thr-dehyd"/>
    <property type="match status" value="1"/>
</dbReference>
<comment type="similarity">
    <text evidence="4">Belongs to the serine/threonine dehydratase family.</text>
</comment>
<evidence type="ECO:0000313" key="15">
    <source>
        <dbReference type="Proteomes" id="UP000291469"/>
    </source>
</evidence>
<proteinExistence type="inferred from homology"/>
<comment type="pathway">
    <text evidence="3">Amino-acid degradation; L-threonine degradation via propanoate pathway; propanoate from L-threonine: step 1/4.</text>
</comment>
<protein>
    <recommendedName>
        <fullName evidence="7">L-threonine dehydratase catabolic TdcB</fullName>
        <ecNumber evidence="6">4.3.1.19</ecNumber>
    </recommendedName>
    <alternativeName>
        <fullName evidence="12">Threonine deaminase</fullName>
    </alternativeName>
</protein>
<dbReference type="EC" id="4.3.1.19" evidence="6"/>
<name>A0A411YLP6_9ACTN</name>
<evidence type="ECO:0000256" key="12">
    <source>
        <dbReference type="ARBA" id="ARBA00031427"/>
    </source>
</evidence>
<keyword evidence="8" id="KW-0021">Allosteric enzyme</keyword>
<sequence length="398" mass="41487">MVARPHIDAARVRLAGLVQHTPVEESRTISEQAGARTLLKCEHLQRTGSFKLRGAGNRIAALSEEERARGVVCASAGNHAQGVALSARGFGARATVFMPERAPLPKVAATRGYGADVRLVGSGFEEAYEASCAFLEETGGTYVHPFDHPEVIAGQGTLGLDIVEDVPDAGTVVVPIGGGGLAAGVASAVKLVSPGTRVVGVQAAGAASFPGSLAAGEPRGLDHVSTIADGIALKRPGDLTYAHVAERVDEIVTVSDESIARGVLLLAERAKQIVEPAGAAGVAALLDRSATLVEPVVAVLCGGNVDPILLHRILQSGLFEEGRYFAFRIRLRDRPGALSALLARIATTGANVLRVDHHRLNTRLGVLEVEVELEVETRGPGHIDELVNTLVEGGYPVN</sequence>
<keyword evidence="9" id="KW-0663">Pyridoxal phosphate</keyword>
<evidence type="ECO:0000256" key="8">
    <source>
        <dbReference type="ARBA" id="ARBA00022533"/>
    </source>
</evidence>
<evidence type="ECO:0000256" key="2">
    <source>
        <dbReference type="ARBA" id="ARBA00001933"/>
    </source>
</evidence>
<accession>A0A411YLP6</accession>
<dbReference type="Gene3D" id="3.40.50.1100">
    <property type="match status" value="2"/>
</dbReference>
<gene>
    <name evidence="14" type="ORF">ER308_17200</name>
</gene>
<dbReference type="InterPro" id="IPR000634">
    <property type="entry name" value="Ser/Thr_deHydtase_PyrdxlP-BS"/>
</dbReference>
<evidence type="ECO:0000256" key="11">
    <source>
        <dbReference type="ARBA" id="ARBA00025527"/>
    </source>
</evidence>
<evidence type="ECO:0000256" key="7">
    <source>
        <dbReference type="ARBA" id="ARBA00022248"/>
    </source>
</evidence>
<dbReference type="CDD" id="cd04886">
    <property type="entry name" value="ACT_ThrD-II-like"/>
    <property type="match status" value="1"/>
</dbReference>
<evidence type="ECO:0000313" key="14">
    <source>
        <dbReference type="EMBL" id="QBI22091.1"/>
    </source>
</evidence>
<feature type="domain" description="Tryptophan synthase beta chain-like PALP" evidence="13">
    <location>
        <begin position="18"/>
        <end position="302"/>
    </location>
</feature>
<dbReference type="SUPFAM" id="SSF53686">
    <property type="entry name" value="Tryptophan synthase beta subunit-like PLP-dependent enzymes"/>
    <property type="match status" value="1"/>
</dbReference>
<keyword evidence="10 14" id="KW-0456">Lyase</keyword>
<evidence type="ECO:0000256" key="10">
    <source>
        <dbReference type="ARBA" id="ARBA00023239"/>
    </source>
</evidence>
<dbReference type="KEGG" id="erz:ER308_17200"/>
<dbReference type="Proteomes" id="UP000291469">
    <property type="component" value="Chromosome"/>
</dbReference>
<dbReference type="Pfam" id="PF00291">
    <property type="entry name" value="PALP"/>
    <property type="match status" value="1"/>
</dbReference>
<dbReference type="PANTHER" id="PTHR48078">
    <property type="entry name" value="THREONINE DEHYDRATASE, MITOCHONDRIAL-RELATED"/>
    <property type="match status" value="1"/>
</dbReference>
<dbReference type="PANTHER" id="PTHR48078:SF6">
    <property type="entry name" value="L-THREONINE DEHYDRATASE CATABOLIC TDCB"/>
    <property type="match status" value="1"/>
</dbReference>
<dbReference type="GO" id="GO:0006567">
    <property type="term" value="P:L-threonine catabolic process"/>
    <property type="evidence" value="ECO:0007669"/>
    <property type="project" value="InterPro"/>
</dbReference>
<dbReference type="GO" id="GO:0009097">
    <property type="term" value="P:isoleucine biosynthetic process"/>
    <property type="evidence" value="ECO:0007669"/>
    <property type="project" value="TreeGrafter"/>
</dbReference>
<comment type="catalytic activity">
    <reaction evidence="1">
        <text>L-threonine = 2-oxobutanoate + NH4(+)</text>
        <dbReference type="Rhea" id="RHEA:22108"/>
        <dbReference type="ChEBI" id="CHEBI:16763"/>
        <dbReference type="ChEBI" id="CHEBI:28938"/>
        <dbReference type="ChEBI" id="CHEBI:57926"/>
        <dbReference type="EC" id="4.3.1.19"/>
    </reaction>
</comment>
<evidence type="ECO:0000256" key="1">
    <source>
        <dbReference type="ARBA" id="ARBA00001274"/>
    </source>
</evidence>
<dbReference type="FunFam" id="3.40.50.1100:FF:000005">
    <property type="entry name" value="Threonine dehydratase catabolic"/>
    <property type="match status" value="1"/>
</dbReference>
<evidence type="ECO:0000256" key="4">
    <source>
        <dbReference type="ARBA" id="ARBA00010869"/>
    </source>
</evidence>
<dbReference type="InterPro" id="IPR050147">
    <property type="entry name" value="Ser/Thr_Dehydratase"/>
</dbReference>
<comment type="function">
    <text evidence="11">Catalyzes the anaerobic formation of alpha-ketobutyrate and ammonia from threonine in a two-step reaction. The first step involved a dehydration of threonine and a production of enamine intermediates (aminocrotonate), which tautomerizes to its imine form (iminobutyrate). Both intermediates are unstable and short-lived. The second step is the nonenzymatic hydrolysis of the enamine/imine intermediates to form 2-ketobutyrate and free ammonia. In the low water environment of the cell, the second step is accelerated by RidA.</text>
</comment>
<dbReference type="EMBL" id="CP036402">
    <property type="protein sequence ID" value="QBI22091.1"/>
    <property type="molecule type" value="Genomic_DNA"/>
</dbReference>